<dbReference type="OrthoDB" id="9802987at2"/>
<keyword evidence="1" id="KW-0808">Transferase</keyword>
<dbReference type="EMBL" id="VLKG01000003">
    <property type="protein sequence ID" value="TWH76305.1"/>
    <property type="molecule type" value="Genomic_DNA"/>
</dbReference>
<evidence type="ECO:0000313" key="1">
    <source>
        <dbReference type="EMBL" id="TWH76305.1"/>
    </source>
</evidence>
<dbReference type="InterPro" id="IPR039367">
    <property type="entry name" value="Och1-like"/>
</dbReference>
<dbReference type="PANTHER" id="PTHR31834:SF1">
    <property type="entry name" value="INITIATION-SPECIFIC ALPHA-1,6-MANNOSYLTRANSFERASE"/>
    <property type="match status" value="1"/>
</dbReference>
<comment type="caution">
    <text evidence="1">The sequence shown here is derived from an EMBL/GenBank/DDBJ whole genome shotgun (WGS) entry which is preliminary data.</text>
</comment>
<proteinExistence type="predicted"/>
<accession>A0A562J0I1</accession>
<dbReference type="RefSeq" id="WP_144570950.1">
    <property type="nucleotide sequence ID" value="NZ_VLKG01000003.1"/>
</dbReference>
<dbReference type="GO" id="GO:0000009">
    <property type="term" value="F:alpha-1,6-mannosyltransferase activity"/>
    <property type="evidence" value="ECO:0007669"/>
    <property type="project" value="InterPro"/>
</dbReference>
<evidence type="ECO:0000313" key="2">
    <source>
        <dbReference type="Proteomes" id="UP000319627"/>
    </source>
</evidence>
<dbReference type="InterPro" id="IPR029044">
    <property type="entry name" value="Nucleotide-diphossugar_trans"/>
</dbReference>
<keyword evidence="2" id="KW-1185">Reference proteome</keyword>
<dbReference type="AlphaFoldDB" id="A0A562J0I1"/>
<dbReference type="PANTHER" id="PTHR31834">
    <property type="entry name" value="INITIATION-SPECIFIC ALPHA-1,6-MANNOSYLTRANSFERASE"/>
    <property type="match status" value="1"/>
</dbReference>
<gene>
    <name evidence="1" type="ORF">LX59_01228</name>
</gene>
<dbReference type="Proteomes" id="UP000319627">
    <property type="component" value="Unassembled WGS sequence"/>
</dbReference>
<protein>
    <submittedName>
        <fullName evidence="1">Glycosyl transferase-like sugar-binding protein</fullName>
    </submittedName>
</protein>
<reference evidence="1 2" key="1">
    <citation type="submission" date="2019-07" db="EMBL/GenBank/DDBJ databases">
        <title>Genomic Encyclopedia of Type Strains, Phase I: the one thousand microbial genomes (KMG-I) project.</title>
        <authorList>
            <person name="Kyrpides N."/>
        </authorList>
    </citation>
    <scope>NUCLEOTIDE SEQUENCE [LARGE SCALE GENOMIC DNA]</scope>
    <source>
        <strain evidence="1 2">DSM 375</strain>
    </source>
</reference>
<dbReference type="InterPro" id="IPR007577">
    <property type="entry name" value="GlycoTrfase_DXD_sugar-bd_CS"/>
</dbReference>
<name>A0A562J0I1_9GAMM</name>
<sequence>MSIPQIIHQTLPSKLDLAEHVRDNISKLKELNPSWTYRLYDDADIQNFIGTHYSTDILDLFNGVNPLYGAARADLFRYLLLFKVGGVYLDIKSSCAKPLNSFIREDDELLLSHWKNKQGEKFHGWGIHTKDDVNNEFQNWHIICAPGHPVLKAVIISVLDNLRHYSMMKYGVGRFGVFRTTGPIAYTKAITPILDQYPHRIFDSDESGLVYSIFFVSSPNTSHKKIFKSHYTKLRIPLISRGQQNIFHILYYRILKLFGLIS</sequence>
<dbReference type="SUPFAM" id="SSF53448">
    <property type="entry name" value="Nucleotide-diphospho-sugar transferases"/>
    <property type="match status" value="1"/>
</dbReference>
<dbReference type="Gene3D" id="3.90.550.20">
    <property type="match status" value="1"/>
</dbReference>
<organism evidence="1 2">
    <name type="scientific">Azomonas agilis</name>
    <dbReference type="NCBI Taxonomy" id="116849"/>
    <lineage>
        <taxon>Bacteria</taxon>
        <taxon>Pseudomonadati</taxon>
        <taxon>Pseudomonadota</taxon>
        <taxon>Gammaproteobacteria</taxon>
        <taxon>Pseudomonadales</taxon>
        <taxon>Pseudomonadaceae</taxon>
        <taxon>Azomonas</taxon>
    </lineage>
</organism>
<dbReference type="Pfam" id="PF04488">
    <property type="entry name" value="Gly_transf_sug"/>
    <property type="match status" value="1"/>
</dbReference>
<dbReference type="GO" id="GO:0006487">
    <property type="term" value="P:protein N-linked glycosylation"/>
    <property type="evidence" value="ECO:0007669"/>
    <property type="project" value="TreeGrafter"/>
</dbReference>